<keyword evidence="4" id="KW-1185">Reference proteome</keyword>
<evidence type="ECO:0000313" key="3">
    <source>
        <dbReference type="EMBL" id="RCR69515.1"/>
    </source>
</evidence>
<keyword evidence="1" id="KW-0597">Phosphoprotein</keyword>
<feature type="modified residue" description="4-aspartylphosphate" evidence="1">
    <location>
        <position position="54"/>
    </location>
</feature>
<feature type="domain" description="Response regulatory" evidence="2">
    <location>
        <begin position="3"/>
        <end position="114"/>
    </location>
</feature>
<evidence type="ECO:0000256" key="1">
    <source>
        <dbReference type="PROSITE-ProRule" id="PRU00169"/>
    </source>
</evidence>
<evidence type="ECO:0000313" key="4">
    <source>
        <dbReference type="Proteomes" id="UP000253383"/>
    </source>
</evidence>
<accession>A0A368JQB8</accession>
<dbReference type="GO" id="GO:0003677">
    <property type="term" value="F:DNA binding"/>
    <property type="evidence" value="ECO:0007669"/>
    <property type="project" value="UniProtKB-KW"/>
</dbReference>
<organism evidence="3 4">
    <name type="scientific">Larkinella punicea</name>
    <dbReference type="NCBI Taxonomy" id="2315727"/>
    <lineage>
        <taxon>Bacteria</taxon>
        <taxon>Pseudomonadati</taxon>
        <taxon>Bacteroidota</taxon>
        <taxon>Cytophagia</taxon>
        <taxon>Cytophagales</taxon>
        <taxon>Spirosomataceae</taxon>
        <taxon>Larkinella</taxon>
    </lineage>
</organism>
<dbReference type="InterPro" id="IPR011006">
    <property type="entry name" value="CheY-like_superfamily"/>
</dbReference>
<dbReference type="Gene3D" id="3.40.50.2300">
    <property type="match status" value="1"/>
</dbReference>
<dbReference type="Gene3D" id="2.40.50.1020">
    <property type="entry name" value="LytTr DNA-binding domain"/>
    <property type="match status" value="1"/>
</dbReference>
<dbReference type="EMBL" id="QOWE01000008">
    <property type="protein sequence ID" value="RCR69515.1"/>
    <property type="molecule type" value="Genomic_DNA"/>
</dbReference>
<dbReference type="Pfam" id="PF00072">
    <property type="entry name" value="Response_reg"/>
    <property type="match status" value="1"/>
</dbReference>
<sequence length="236" mass="27300">MIRAIALDDEPPALRVLTHFCSQLNTIDLQKTFLRPDEALSHLHEVPTDLLFLDINMPSVSGIEFHKAIPEQMLVIFTTAYAEYAVEGFTLNAVDYLLKPFTFERFQQAVQKAITQHKFRQTTDPAKEAYLYIRADYTLHKIALSDILFIEGLDDYLKIHIHQVNRPIVARMTMKTMLQKLGEADEGSERFIRVHRSYIVAFSRIETVRNRMITLAGEEIPVGMSYEAEFFKRFQG</sequence>
<dbReference type="AlphaFoldDB" id="A0A368JQB8"/>
<dbReference type="SMART" id="SM00448">
    <property type="entry name" value="REC"/>
    <property type="match status" value="1"/>
</dbReference>
<dbReference type="GO" id="GO:0000156">
    <property type="term" value="F:phosphorelay response regulator activity"/>
    <property type="evidence" value="ECO:0007669"/>
    <property type="project" value="InterPro"/>
</dbReference>
<dbReference type="Pfam" id="PF04397">
    <property type="entry name" value="LytTR"/>
    <property type="match status" value="1"/>
</dbReference>
<keyword evidence="3" id="KW-0238">DNA-binding</keyword>
<gene>
    <name evidence="3" type="ORF">DUE52_11755</name>
</gene>
<dbReference type="RefSeq" id="WP_114406203.1">
    <property type="nucleotide sequence ID" value="NZ_QOWE01000008.1"/>
</dbReference>
<comment type="caution">
    <text evidence="3">The sequence shown here is derived from an EMBL/GenBank/DDBJ whole genome shotgun (WGS) entry which is preliminary data.</text>
</comment>
<dbReference type="InterPro" id="IPR007492">
    <property type="entry name" value="LytTR_DNA-bd_dom"/>
</dbReference>
<evidence type="ECO:0000259" key="2">
    <source>
        <dbReference type="PROSITE" id="PS50110"/>
    </source>
</evidence>
<dbReference type="Proteomes" id="UP000253383">
    <property type="component" value="Unassembled WGS sequence"/>
</dbReference>
<proteinExistence type="predicted"/>
<dbReference type="InterPro" id="IPR046947">
    <property type="entry name" value="LytR-like"/>
</dbReference>
<dbReference type="PANTHER" id="PTHR37299">
    <property type="entry name" value="TRANSCRIPTIONAL REGULATOR-RELATED"/>
    <property type="match status" value="1"/>
</dbReference>
<reference evidence="3 4" key="1">
    <citation type="submission" date="2018-07" db="EMBL/GenBank/DDBJ databases">
        <title>Genome analysis of Larkinella rosea.</title>
        <authorList>
            <person name="Zhou Z."/>
            <person name="Wang G."/>
        </authorList>
    </citation>
    <scope>NUCLEOTIDE SEQUENCE [LARGE SCALE GENOMIC DNA]</scope>
    <source>
        <strain evidence="4">zzj9</strain>
    </source>
</reference>
<dbReference type="SMART" id="SM00850">
    <property type="entry name" value="LytTR"/>
    <property type="match status" value="1"/>
</dbReference>
<dbReference type="SUPFAM" id="SSF52172">
    <property type="entry name" value="CheY-like"/>
    <property type="match status" value="1"/>
</dbReference>
<dbReference type="OrthoDB" id="1646880at2"/>
<name>A0A368JQB8_9BACT</name>
<dbReference type="PANTHER" id="PTHR37299:SF1">
    <property type="entry name" value="STAGE 0 SPORULATION PROTEIN A HOMOLOG"/>
    <property type="match status" value="1"/>
</dbReference>
<protein>
    <submittedName>
        <fullName evidence="3">DNA-binding response regulator</fullName>
    </submittedName>
</protein>
<dbReference type="InterPro" id="IPR001789">
    <property type="entry name" value="Sig_transdc_resp-reg_receiver"/>
</dbReference>
<dbReference type="PROSITE" id="PS50110">
    <property type="entry name" value="RESPONSE_REGULATORY"/>
    <property type="match status" value="1"/>
</dbReference>